<dbReference type="SUPFAM" id="SSF53187">
    <property type="entry name" value="Zn-dependent exopeptidases"/>
    <property type="match status" value="1"/>
</dbReference>
<feature type="binding site" evidence="8">
    <location>
        <position position="241"/>
    </location>
    <ligand>
        <name>Zn(2+)</name>
        <dbReference type="ChEBI" id="CHEBI:29105"/>
        <label>1</label>
    </ligand>
</feature>
<sequence length="354" mass="37480">MIEPESVALLETLVSTPGVPGREDRIRAVIRAEVERRGLVDDLRVDALGSLIGVRHPRPRGTPASDAKTVLAAAHMDTIGFLVAHVSDAGMLRLHPVGAFDPRTLVAQRVTVCTEQGADLPGLLMLEGPPLHTAPEESLSTLPKLSALYVDTGLPGPAAREAIRPGDMVVLAAPFRDLGAAVAGPGLDNRVGCWALIEAMSRLEHHDATIQAVWSSQEELGSRGVEPVSFGIAADIGICCDTSVCADVPGVSEEQHITTQGRGVALQVADSSTLADMGLVRQAERLARTRDIPCQRSLMLGGGQDGAMIQRSREGVRTLVMSGPVRHMHTANEMAHKTDLDAYRRLLGAVLGAV</sequence>
<comment type="cofactor">
    <cofactor evidence="8">
        <name>a divalent metal cation</name>
        <dbReference type="ChEBI" id="CHEBI:60240"/>
    </cofactor>
    <text evidence="8">Binds 2 divalent metal cations per subunit.</text>
</comment>
<evidence type="ECO:0000313" key="10">
    <source>
        <dbReference type="Proteomes" id="UP000434582"/>
    </source>
</evidence>
<name>A0A7X2D4M6_9PROT</name>
<dbReference type="PANTHER" id="PTHR32481:SF0">
    <property type="entry name" value="AMINOPEPTIDASE YPDE-RELATED"/>
    <property type="match status" value="1"/>
</dbReference>
<evidence type="ECO:0000256" key="1">
    <source>
        <dbReference type="ARBA" id="ARBA00006272"/>
    </source>
</evidence>
<dbReference type="InterPro" id="IPR051464">
    <property type="entry name" value="Peptidase_M42_aminopept"/>
</dbReference>
<dbReference type="InterPro" id="IPR023367">
    <property type="entry name" value="Peptidase_M42_dom2"/>
</dbReference>
<evidence type="ECO:0000256" key="3">
    <source>
        <dbReference type="ARBA" id="ARBA00022670"/>
    </source>
</evidence>
<comment type="similarity">
    <text evidence="1 6">Belongs to the peptidase M42 family.</text>
</comment>
<organism evidence="9 10">
    <name type="scientific">Roseospira navarrensis</name>
    <dbReference type="NCBI Taxonomy" id="140058"/>
    <lineage>
        <taxon>Bacteria</taxon>
        <taxon>Pseudomonadati</taxon>
        <taxon>Pseudomonadota</taxon>
        <taxon>Alphaproteobacteria</taxon>
        <taxon>Rhodospirillales</taxon>
        <taxon>Rhodospirillaceae</taxon>
        <taxon>Roseospira</taxon>
    </lineage>
</organism>
<dbReference type="OrthoDB" id="9772053at2"/>
<gene>
    <name evidence="9" type="ORF">GHC57_16370</name>
</gene>
<evidence type="ECO:0000313" key="9">
    <source>
        <dbReference type="EMBL" id="MQX38093.1"/>
    </source>
</evidence>
<keyword evidence="5 9" id="KW-0378">Hydrolase</keyword>
<accession>A0A7X2D4M6</accession>
<reference evidence="9 10" key="1">
    <citation type="submission" date="2019-10" db="EMBL/GenBank/DDBJ databases">
        <title>Draft whole-genome sequence of the purple nonsulfur photosynthetic bacterium Roseospira navarrensis DSM 15114.</title>
        <authorList>
            <person name="Kyndt J.A."/>
            <person name="Meyer T.E."/>
        </authorList>
    </citation>
    <scope>NUCLEOTIDE SEQUENCE [LARGE SCALE GENOMIC DNA]</scope>
    <source>
        <strain evidence="9 10">DSM 15114</strain>
    </source>
</reference>
<proteinExistence type="inferred from homology"/>
<dbReference type="Proteomes" id="UP000434582">
    <property type="component" value="Unassembled WGS sequence"/>
</dbReference>
<evidence type="ECO:0000256" key="5">
    <source>
        <dbReference type="ARBA" id="ARBA00022801"/>
    </source>
</evidence>
<keyword evidence="4 8" id="KW-0479">Metal-binding</keyword>
<feature type="binding site" evidence="8">
    <location>
        <position position="75"/>
    </location>
    <ligand>
        <name>Zn(2+)</name>
        <dbReference type="ChEBI" id="CHEBI:29105"/>
        <label>1</label>
    </ligand>
</feature>
<dbReference type="GO" id="GO:0004177">
    <property type="term" value="F:aminopeptidase activity"/>
    <property type="evidence" value="ECO:0007669"/>
    <property type="project" value="UniProtKB-UniRule"/>
</dbReference>
<protein>
    <submittedName>
        <fullName evidence="9">M20/M25/M40 family metallo-hydrolase</fullName>
    </submittedName>
</protein>
<dbReference type="GO" id="GO:0046872">
    <property type="term" value="F:metal ion binding"/>
    <property type="evidence" value="ECO:0007669"/>
    <property type="project" value="UniProtKB-UniRule"/>
</dbReference>
<dbReference type="InterPro" id="IPR008007">
    <property type="entry name" value="Peptidase_M42"/>
</dbReference>
<dbReference type="AlphaFoldDB" id="A0A7X2D4M6"/>
<dbReference type="RefSeq" id="WP_153346207.1">
    <property type="nucleotide sequence ID" value="NZ_WIVE01000070.1"/>
</dbReference>
<dbReference type="Gene3D" id="3.40.630.10">
    <property type="entry name" value="Zn peptidases"/>
    <property type="match status" value="1"/>
</dbReference>
<dbReference type="PANTHER" id="PTHR32481">
    <property type="entry name" value="AMINOPEPTIDASE"/>
    <property type="match status" value="1"/>
</dbReference>
<feature type="binding site" evidence="8">
    <location>
        <position position="188"/>
    </location>
    <ligand>
        <name>Zn(2+)</name>
        <dbReference type="ChEBI" id="CHEBI:29105"/>
        <label>1</label>
    </ligand>
</feature>
<evidence type="ECO:0000256" key="7">
    <source>
        <dbReference type="PIRSR" id="PIRSR001123-1"/>
    </source>
</evidence>
<feature type="binding site" evidence="8">
    <location>
        <position position="219"/>
    </location>
    <ligand>
        <name>Zn(2+)</name>
        <dbReference type="ChEBI" id="CHEBI:29105"/>
        <label>2</label>
    </ligand>
</feature>
<feature type="binding site" evidence="8">
    <location>
        <position position="329"/>
    </location>
    <ligand>
        <name>Zn(2+)</name>
        <dbReference type="ChEBI" id="CHEBI:29105"/>
        <label>2</label>
    </ligand>
</feature>
<evidence type="ECO:0000256" key="4">
    <source>
        <dbReference type="ARBA" id="ARBA00022723"/>
    </source>
</evidence>
<feature type="binding site" evidence="8">
    <location>
        <position position="188"/>
    </location>
    <ligand>
        <name>Zn(2+)</name>
        <dbReference type="ChEBI" id="CHEBI:29105"/>
        <label>2</label>
    </ligand>
</feature>
<dbReference type="GO" id="GO:0006508">
    <property type="term" value="P:proteolysis"/>
    <property type="evidence" value="ECO:0007669"/>
    <property type="project" value="UniProtKB-KW"/>
</dbReference>
<dbReference type="SUPFAM" id="SSF101821">
    <property type="entry name" value="Aminopeptidase/glucanase lid domain"/>
    <property type="match status" value="1"/>
</dbReference>
<dbReference type="Gene3D" id="2.40.30.40">
    <property type="entry name" value="Peptidase M42, domain 2"/>
    <property type="match status" value="1"/>
</dbReference>
<evidence type="ECO:0000256" key="8">
    <source>
        <dbReference type="PIRSR" id="PIRSR001123-2"/>
    </source>
</evidence>
<dbReference type="PIRSF" id="PIRSF001123">
    <property type="entry name" value="PepA_GA"/>
    <property type="match status" value="1"/>
</dbReference>
<keyword evidence="10" id="KW-1185">Reference proteome</keyword>
<dbReference type="EMBL" id="WIVE01000070">
    <property type="protein sequence ID" value="MQX38093.1"/>
    <property type="molecule type" value="Genomic_DNA"/>
</dbReference>
<evidence type="ECO:0000256" key="6">
    <source>
        <dbReference type="PIRNR" id="PIRNR001123"/>
    </source>
</evidence>
<feature type="active site" description="Proton acceptor" evidence="7">
    <location>
        <position position="218"/>
    </location>
</feature>
<keyword evidence="2" id="KW-0031">Aminopeptidase</keyword>
<dbReference type="Pfam" id="PF05343">
    <property type="entry name" value="Peptidase_M42"/>
    <property type="match status" value="1"/>
</dbReference>
<evidence type="ECO:0000256" key="2">
    <source>
        <dbReference type="ARBA" id="ARBA00022438"/>
    </source>
</evidence>
<comment type="caution">
    <text evidence="9">The sequence shown here is derived from an EMBL/GenBank/DDBJ whole genome shotgun (WGS) entry which is preliminary data.</text>
</comment>
<keyword evidence="3" id="KW-0645">Protease</keyword>